<feature type="compositionally biased region" description="Polar residues" evidence="1">
    <location>
        <begin position="54"/>
        <end position="65"/>
    </location>
</feature>
<evidence type="ECO:0000256" key="1">
    <source>
        <dbReference type="SAM" id="MobiDB-lite"/>
    </source>
</evidence>
<sequence>PQQQDHQRSLQEQSQQHYNAIEQPHLHSSLYTQQPGQFQITYPPQFGQSPYGDQPQQQLTNGSPMINSIIPSNQFYAGQDIGLFYPPAMGYPYNYQPNTPDNGSNNAAFVSPSGDPTSGQGIPGVSSQALGSSGRSPLIMPNNLGGTPTQLPVASKAPPVNEKRRRSITNKTKTKPMTAMAPITTVKKTKTPILPPTAKSVSRMDM</sequence>
<feature type="region of interest" description="Disordered" evidence="1">
    <location>
        <begin position="1"/>
        <end position="65"/>
    </location>
</feature>
<evidence type="ECO:0000313" key="2">
    <source>
        <dbReference type="EMBL" id="ODQ63441.1"/>
    </source>
</evidence>
<feature type="compositionally biased region" description="Polar residues" evidence="1">
    <location>
        <begin position="96"/>
        <end position="135"/>
    </location>
</feature>
<feature type="compositionally biased region" description="Basic residues" evidence="1">
    <location>
        <begin position="163"/>
        <end position="174"/>
    </location>
</feature>
<gene>
    <name evidence="2" type="ORF">NADFUDRAFT_53112</name>
</gene>
<feature type="non-terminal residue" evidence="2">
    <location>
        <position position="1"/>
    </location>
</feature>
<organism evidence="2 3">
    <name type="scientific">Nadsonia fulvescens var. elongata DSM 6958</name>
    <dbReference type="NCBI Taxonomy" id="857566"/>
    <lineage>
        <taxon>Eukaryota</taxon>
        <taxon>Fungi</taxon>
        <taxon>Dikarya</taxon>
        <taxon>Ascomycota</taxon>
        <taxon>Saccharomycotina</taxon>
        <taxon>Dipodascomycetes</taxon>
        <taxon>Dipodascales</taxon>
        <taxon>Dipodascales incertae sedis</taxon>
        <taxon>Nadsonia</taxon>
    </lineage>
</organism>
<evidence type="ECO:0000313" key="3">
    <source>
        <dbReference type="Proteomes" id="UP000095009"/>
    </source>
</evidence>
<feature type="compositionally biased region" description="Polar residues" evidence="1">
    <location>
        <begin position="29"/>
        <end position="48"/>
    </location>
</feature>
<dbReference type="AlphaFoldDB" id="A0A1E3PDI0"/>
<dbReference type="EMBL" id="KV454414">
    <property type="protein sequence ID" value="ODQ63441.1"/>
    <property type="molecule type" value="Genomic_DNA"/>
</dbReference>
<keyword evidence="3" id="KW-1185">Reference proteome</keyword>
<name>A0A1E3PDI0_9ASCO</name>
<protein>
    <submittedName>
        <fullName evidence="2">Uncharacterized protein</fullName>
    </submittedName>
</protein>
<feature type="region of interest" description="Disordered" evidence="1">
    <location>
        <begin position="96"/>
        <end position="206"/>
    </location>
</feature>
<accession>A0A1E3PDI0</accession>
<proteinExistence type="predicted"/>
<reference evidence="2 3" key="1">
    <citation type="journal article" date="2016" name="Proc. Natl. Acad. Sci. U.S.A.">
        <title>Comparative genomics of biotechnologically important yeasts.</title>
        <authorList>
            <person name="Riley R."/>
            <person name="Haridas S."/>
            <person name="Wolfe K.H."/>
            <person name="Lopes M.R."/>
            <person name="Hittinger C.T."/>
            <person name="Goeker M."/>
            <person name="Salamov A.A."/>
            <person name="Wisecaver J.H."/>
            <person name="Long T.M."/>
            <person name="Calvey C.H."/>
            <person name="Aerts A.L."/>
            <person name="Barry K.W."/>
            <person name="Choi C."/>
            <person name="Clum A."/>
            <person name="Coughlan A.Y."/>
            <person name="Deshpande S."/>
            <person name="Douglass A.P."/>
            <person name="Hanson S.J."/>
            <person name="Klenk H.-P."/>
            <person name="LaButti K.M."/>
            <person name="Lapidus A."/>
            <person name="Lindquist E.A."/>
            <person name="Lipzen A.M."/>
            <person name="Meier-Kolthoff J.P."/>
            <person name="Ohm R.A."/>
            <person name="Otillar R.P."/>
            <person name="Pangilinan J.L."/>
            <person name="Peng Y."/>
            <person name="Rokas A."/>
            <person name="Rosa C.A."/>
            <person name="Scheuner C."/>
            <person name="Sibirny A.A."/>
            <person name="Slot J.C."/>
            <person name="Stielow J.B."/>
            <person name="Sun H."/>
            <person name="Kurtzman C.P."/>
            <person name="Blackwell M."/>
            <person name="Grigoriev I.V."/>
            <person name="Jeffries T.W."/>
        </authorList>
    </citation>
    <scope>NUCLEOTIDE SEQUENCE [LARGE SCALE GENOMIC DNA]</scope>
    <source>
        <strain evidence="2 3">DSM 6958</strain>
    </source>
</reference>
<dbReference type="Proteomes" id="UP000095009">
    <property type="component" value="Unassembled WGS sequence"/>
</dbReference>